<evidence type="ECO:0000313" key="10">
    <source>
        <dbReference type="Proteomes" id="UP000192223"/>
    </source>
</evidence>
<evidence type="ECO:0000256" key="4">
    <source>
        <dbReference type="ARBA" id="ARBA00022737"/>
    </source>
</evidence>
<evidence type="ECO:0000256" key="2">
    <source>
        <dbReference type="ARBA" id="ARBA00013699"/>
    </source>
</evidence>
<dbReference type="InterPro" id="IPR015915">
    <property type="entry name" value="Kelch-typ_b-propeller"/>
</dbReference>
<dbReference type="Pfam" id="PF24681">
    <property type="entry name" value="Kelch_KLHDC2_KLHL20_DRC7"/>
    <property type="match status" value="1"/>
</dbReference>
<feature type="region of interest" description="Disordered" evidence="8">
    <location>
        <begin position="1"/>
        <end position="29"/>
    </location>
</feature>
<dbReference type="SMART" id="SM00225">
    <property type="entry name" value="BTB"/>
    <property type="match status" value="1"/>
</dbReference>
<dbReference type="SUPFAM" id="SSF117281">
    <property type="entry name" value="Kelch motif"/>
    <property type="match status" value="2"/>
</dbReference>
<comment type="pathway">
    <text evidence="1">Protein modification; protein ubiquitination.</text>
</comment>
<evidence type="ECO:0000259" key="9">
    <source>
        <dbReference type="PROSITE" id="PS50097"/>
    </source>
</evidence>
<organism evidence="10 11">
    <name type="scientific">Agrilus planipennis</name>
    <name type="common">Emerald ash borer</name>
    <name type="synonym">Agrilus marcopoli</name>
    <dbReference type="NCBI Taxonomy" id="224129"/>
    <lineage>
        <taxon>Eukaryota</taxon>
        <taxon>Metazoa</taxon>
        <taxon>Ecdysozoa</taxon>
        <taxon>Arthropoda</taxon>
        <taxon>Hexapoda</taxon>
        <taxon>Insecta</taxon>
        <taxon>Pterygota</taxon>
        <taxon>Neoptera</taxon>
        <taxon>Endopterygota</taxon>
        <taxon>Coleoptera</taxon>
        <taxon>Polyphaga</taxon>
        <taxon>Elateriformia</taxon>
        <taxon>Buprestoidea</taxon>
        <taxon>Buprestidae</taxon>
        <taxon>Agrilinae</taxon>
        <taxon>Agrilus</taxon>
    </lineage>
</organism>
<evidence type="ECO:0000256" key="3">
    <source>
        <dbReference type="ARBA" id="ARBA00022441"/>
    </source>
</evidence>
<dbReference type="SMART" id="SM00612">
    <property type="entry name" value="Kelch"/>
    <property type="match status" value="6"/>
</dbReference>
<evidence type="ECO:0000256" key="1">
    <source>
        <dbReference type="ARBA" id="ARBA00004906"/>
    </source>
</evidence>
<dbReference type="SMART" id="SM00875">
    <property type="entry name" value="BACK"/>
    <property type="match status" value="1"/>
</dbReference>
<dbReference type="RefSeq" id="XP_018327900.1">
    <property type="nucleotide sequence ID" value="XM_018472398.1"/>
</dbReference>
<dbReference type="FunCoup" id="A0A1W4X6E5">
    <property type="interactions" value="701"/>
</dbReference>
<dbReference type="Gene3D" id="3.30.710.10">
    <property type="entry name" value="Potassium Channel Kv1.1, Chain A"/>
    <property type="match status" value="1"/>
</dbReference>
<sequence length="630" mass="68828">MMSASGSIGSPSKESLSGTSSLTGGEDLPRDFSRLSLFSTTSTTSQDEQFRSEGHAEHSLSCMQHYLQAGKLCDVVLIAGNNGRRVPAHRLVLSAASEYFSAMFTCNMRETAEPEITLQNVNGDVLFALVNYCYTGSIEIREDNVETLLATACLMQLREVTEACSRFLAHQLHPSNCLGIAVFAEHQNCISLLQQANAYTSQHFVQVIRNQEFLQLSVDQISALLSSDDLNVTSEQQVFHALMSWINHEAVNRRVYLARLLALVKLPLLEPAFLADQVEPVVDSDLTCQKLIMEAMKWHLLPERRSLMSTTRTKPRKATLGRLLVVGGMDKTKGATTIEIYDPKSDSWSAGYHMSGRRLQFGISLMGDTKLLVVGGRDGLKTLNTMECLDLETSTWTQLSPMNTHRHGLGVAVLGGPLYAVGGHDGWSYLNTVERWDPTARTWSLVAPMQSQRCSAGVAVLSGKLYAVGGRDGASCLRTVECYDPHTNKWTMCASMSRRRGGVGVAVANGYLYAMGGQDAPANNPAASRFDCVERYDPSTDTWTIVASLSSKRDAVAACLFGDCLIAAGGYDGNNYLRSVEKYDPRNNEWTKLAPLISGRAGACIISVGNCATTQQQMDNTSSTAQYKVT</sequence>
<proteinExistence type="predicted"/>
<keyword evidence="10" id="KW-1185">Reference proteome</keyword>
<dbReference type="CDD" id="cd18234">
    <property type="entry name" value="BTB_POZ_KLHL1-like"/>
    <property type="match status" value="1"/>
</dbReference>
<dbReference type="Pfam" id="PF01344">
    <property type="entry name" value="Kelch_1"/>
    <property type="match status" value="1"/>
</dbReference>
<gene>
    <name evidence="11" type="primary">LOC108738811</name>
</gene>
<feature type="compositionally biased region" description="Low complexity" evidence="8">
    <location>
        <begin position="9"/>
        <end position="26"/>
    </location>
</feature>
<keyword evidence="4" id="KW-0677">Repeat</keyword>
<dbReference type="SUPFAM" id="SSF54695">
    <property type="entry name" value="POZ domain"/>
    <property type="match status" value="1"/>
</dbReference>
<dbReference type="GeneID" id="108738811"/>
<feature type="domain" description="BTB" evidence="9">
    <location>
        <begin position="73"/>
        <end position="142"/>
    </location>
</feature>
<dbReference type="PANTHER" id="PTHR24412:SF450">
    <property type="entry name" value="KELCH-LIKE PROTEIN DIABLO"/>
    <property type="match status" value="1"/>
</dbReference>
<keyword evidence="5" id="KW-0833">Ubl conjugation pathway</keyword>
<evidence type="ECO:0000256" key="6">
    <source>
        <dbReference type="ARBA" id="ARBA00023203"/>
    </source>
</evidence>
<evidence type="ECO:0000256" key="7">
    <source>
        <dbReference type="ARBA" id="ARBA00043912"/>
    </source>
</evidence>
<dbReference type="STRING" id="224129.A0A1W4X6E5"/>
<dbReference type="OrthoDB" id="45365at2759"/>
<dbReference type="Pfam" id="PF00651">
    <property type="entry name" value="BTB"/>
    <property type="match status" value="1"/>
</dbReference>
<dbReference type="PIRSF" id="PIRSF037037">
    <property type="entry name" value="Kelch-like_protein_gigaxonin"/>
    <property type="match status" value="1"/>
</dbReference>
<evidence type="ECO:0000256" key="5">
    <source>
        <dbReference type="ARBA" id="ARBA00022786"/>
    </source>
</evidence>
<comment type="function">
    <text evidence="7">Probable substrate-specific adapter of an E3 ubiquitin-protein ligase complex which mediates the ubiquitination and subsequent proteasomal degradation of target proteins. May have a role in synapse differentiation and growth.</text>
</comment>
<accession>A0A1W4X6E5</accession>
<keyword evidence="6" id="KW-0009">Actin-binding</keyword>
<dbReference type="PROSITE" id="PS50097">
    <property type="entry name" value="BTB"/>
    <property type="match status" value="1"/>
</dbReference>
<reference evidence="11" key="1">
    <citation type="submission" date="2025-08" db="UniProtKB">
        <authorList>
            <consortium name="RefSeq"/>
        </authorList>
    </citation>
    <scope>IDENTIFICATION</scope>
    <source>
        <tissue evidence="11">Entire body</tissue>
    </source>
</reference>
<dbReference type="InterPro" id="IPR006652">
    <property type="entry name" value="Kelch_1"/>
</dbReference>
<dbReference type="PANTHER" id="PTHR24412">
    <property type="entry name" value="KELCH PROTEIN"/>
    <property type="match status" value="1"/>
</dbReference>
<dbReference type="InParanoid" id="A0A1W4X6E5"/>
<evidence type="ECO:0000313" key="11">
    <source>
        <dbReference type="RefSeq" id="XP_018327900.1"/>
    </source>
</evidence>
<dbReference type="GO" id="GO:0016567">
    <property type="term" value="P:protein ubiquitination"/>
    <property type="evidence" value="ECO:0007669"/>
    <property type="project" value="UniProtKB-UniPathway"/>
</dbReference>
<dbReference type="InterPro" id="IPR011705">
    <property type="entry name" value="BACK"/>
</dbReference>
<protein>
    <recommendedName>
        <fullName evidence="2">Kelch-like protein diablo</fullName>
    </recommendedName>
</protein>
<dbReference type="UniPathway" id="UPA00143"/>
<dbReference type="Gene3D" id="1.25.40.420">
    <property type="match status" value="1"/>
</dbReference>
<dbReference type="InterPro" id="IPR017096">
    <property type="entry name" value="BTB-kelch_protein"/>
</dbReference>
<name>A0A1W4X6E5_AGRPL</name>
<keyword evidence="3" id="KW-0880">Kelch repeat</keyword>
<dbReference type="InterPro" id="IPR011333">
    <property type="entry name" value="SKP1/BTB/POZ_sf"/>
</dbReference>
<dbReference type="AlphaFoldDB" id="A0A1W4X6E5"/>
<dbReference type="KEGG" id="apln:108738811"/>
<dbReference type="Proteomes" id="UP000192223">
    <property type="component" value="Unplaced"/>
</dbReference>
<dbReference type="GO" id="GO:0003779">
    <property type="term" value="F:actin binding"/>
    <property type="evidence" value="ECO:0007669"/>
    <property type="project" value="UniProtKB-KW"/>
</dbReference>
<dbReference type="Gene3D" id="2.120.10.80">
    <property type="entry name" value="Kelch-type beta propeller"/>
    <property type="match status" value="2"/>
</dbReference>
<dbReference type="Pfam" id="PF07707">
    <property type="entry name" value="BACK"/>
    <property type="match status" value="1"/>
</dbReference>
<evidence type="ECO:0000256" key="8">
    <source>
        <dbReference type="SAM" id="MobiDB-lite"/>
    </source>
</evidence>
<dbReference type="InterPro" id="IPR000210">
    <property type="entry name" value="BTB/POZ_dom"/>
</dbReference>
<dbReference type="FunFam" id="1.25.40.420:FF:000001">
    <property type="entry name" value="Kelch-like family member 12"/>
    <property type="match status" value="1"/>
</dbReference>